<keyword evidence="2" id="KW-1185">Reference proteome</keyword>
<organism evidence="1 2">
    <name type="scientific">Jannaschia pohangensis</name>
    <dbReference type="NCBI Taxonomy" id="390807"/>
    <lineage>
        <taxon>Bacteria</taxon>
        <taxon>Pseudomonadati</taxon>
        <taxon>Pseudomonadota</taxon>
        <taxon>Alphaproteobacteria</taxon>
        <taxon>Rhodobacterales</taxon>
        <taxon>Roseobacteraceae</taxon>
        <taxon>Jannaschia</taxon>
    </lineage>
</organism>
<dbReference type="RefSeq" id="WP_092782438.1">
    <property type="nucleotide sequence ID" value="NZ_FORA01000004.1"/>
</dbReference>
<reference evidence="1 2" key="1">
    <citation type="submission" date="2016-10" db="EMBL/GenBank/DDBJ databases">
        <authorList>
            <person name="de Groot N.N."/>
        </authorList>
    </citation>
    <scope>NUCLEOTIDE SEQUENCE [LARGE SCALE GENOMIC DNA]</scope>
    <source>
        <strain evidence="1 2">DSM 19073</strain>
    </source>
</reference>
<dbReference type="AlphaFoldDB" id="A0A1I3RY77"/>
<dbReference type="EMBL" id="FORA01000004">
    <property type="protein sequence ID" value="SFJ51553.1"/>
    <property type="molecule type" value="Genomic_DNA"/>
</dbReference>
<name>A0A1I3RY77_9RHOB</name>
<dbReference type="STRING" id="390807.SAMN04488095_2950"/>
<dbReference type="Proteomes" id="UP000199110">
    <property type="component" value="Unassembled WGS sequence"/>
</dbReference>
<evidence type="ECO:0000313" key="1">
    <source>
        <dbReference type="EMBL" id="SFJ51553.1"/>
    </source>
</evidence>
<evidence type="ECO:0000313" key="2">
    <source>
        <dbReference type="Proteomes" id="UP000199110"/>
    </source>
</evidence>
<protein>
    <submittedName>
        <fullName evidence="1">Uncharacterized protein</fullName>
    </submittedName>
</protein>
<dbReference type="OrthoDB" id="8911335at2"/>
<accession>A0A1I3RY77</accession>
<proteinExistence type="predicted"/>
<sequence length="184" mass="18884">MSDQTGGRAWIDRISERSGVWTDHGPLILTSGCLGFAPVGGAGGAVTLALETTGLRVFTKATPGFEPQVIWGEASTACPMTAVESVTVETRGAHLTLGSGDAVVTEVAQYSAGWVGAPGGVFAFPTGPHGWFDLASGLCGSAADDRFTALRLNDADGAFCGVMIDLWGHRDGRPLRSFLGGGVS</sequence>
<gene>
    <name evidence="1" type="ORF">SAMN04488095_2950</name>
</gene>